<dbReference type="Proteomes" id="UP001558632">
    <property type="component" value="Unassembled WGS sequence"/>
</dbReference>
<evidence type="ECO:0000313" key="2">
    <source>
        <dbReference type="EMBL" id="KAL1232986.1"/>
    </source>
</evidence>
<feature type="transmembrane region" description="Helical" evidence="1">
    <location>
        <begin position="6"/>
        <end position="22"/>
    </location>
</feature>
<comment type="caution">
    <text evidence="2">The sequence shown here is derived from an EMBL/GenBank/DDBJ whole genome shotgun (WGS) entry which is preliminary data.</text>
</comment>
<keyword evidence="3" id="KW-1185">Reference proteome</keyword>
<accession>A0ABR3KBF6</accession>
<organism evidence="2 3">
    <name type="scientific">Trichinella spiralis</name>
    <name type="common">Trichina worm</name>
    <dbReference type="NCBI Taxonomy" id="6334"/>
    <lineage>
        <taxon>Eukaryota</taxon>
        <taxon>Metazoa</taxon>
        <taxon>Ecdysozoa</taxon>
        <taxon>Nematoda</taxon>
        <taxon>Enoplea</taxon>
        <taxon>Dorylaimia</taxon>
        <taxon>Trichinellida</taxon>
        <taxon>Trichinellidae</taxon>
        <taxon>Trichinella</taxon>
    </lineage>
</organism>
<name>A0ABR3KBF6_TRISP</name>
<proteinExistence type="predicted"/>
<sequence>MESIGLLWTCVAFIVLLSAYLLEDIISMSMADVSQYRSIQQLNRAFQRRRTKSAPEDRAKYDVAKTVRRSKFRRRR</sequence>
<evidence type="ECO:0000313" key="3">
    <source>
        <dbReference type="Proteomes" id="UP001558632"/>
    </source>
</evidence>
<keyword evidence="1" id="KW-1133">Transmembrane helix</keyword>
<keyword evidence="1" id="KW-0812">Transmembrane</keyword>
<reference evidence="2 3" key="1">
    <citation type="submission" date="2024-07" db="EMBL/GenBank/DDBJ databases">
        <title>Enhanced genomic and transcriptomic resources for Trichinella pseudospiralis and T. spiralis underpin the discovery of pronounced molecular differences between stages and species.</title>
        <authorList>
            <person name="Pasi K.K."/>
            <person name="La Rosa G."/>
            <person name="Gomez-Morales M.A."/>
            <person name="Tosini F."/>
            <person name="Sumanam S."/>
            <person name="Young N.D."/>
            <person name="Chang B.C."/>
            <person name="Robin G.B."/>
        </authorList>
    </citation>
    <scope>NUCLEOTIDE SEQUENCE [LARGE SCALE GENOMIC DNA]</scope>
    <source>
        <strain evidence="2">ISS534</strain>
    </source>
</reference>
<keyword evidence="1" id="KW-0472">Membrane</keyword>
<gene>
    <name evidence="2" type="ORF">TSPI_04085</name>
</gene>
<evidence type="ECO:0000256" key="1">
    <source>
        <dbReference type="SAM" id="Phobius"/>
    </source>
</evidence>
<dbReference type="EMBL" id="JBEUSY010000444">
    <property type="protein sequence ID" value="KAL1232986.1"/>
    <property type="molecule type" value="Genomic_DNA"/>
</dbReference>
<protein>
    <submittedName>
        <fullName evidence="2">Fatty acid oxidation complex subunit alpha</fullName>
    </submittedName>
</protein>